<gene>
    <name evidence="2" type="ORF">HZH68_008786</name>
</gene>
<sequence length="109" mass="11445">MKGIKVKDRSRLRRAEEEEEEKKKKEEEEEEEEKKKRGGYTNAGDSTGTHAGAGAGAGNGDGGGGGGGGIGYVGSFCPTVAFPSTILPFYALSSSSRSTDNQNDARKSQ</sequence>
<evidence type="ECO:0000313" key="2">
    <source>
        <dbReference type="EMBL" id="KAF7397564.1"/>
    </source>
</evidence>
<feature type="compositionally biased region" description="Basic and acidic residues" evidence="1">
    <location>
        <begin position="1"/>
        <end position="26"/>
    </location>
</feature>
<accession>A0A834N7C5</accession>
<organism evidence="2 3">
    <name type="scientific">Vespula germanica</name>
    <name type="common">German yellow jacket</name>
    <name type="synonym">Paravespula germanica</name>
    <dbReference type="NCBI Taxonomy" id="30212"/>
    <lineage>
        <taxon>Eukaryota</taxon>
        <taxon>Metazoa</taxon>
        <taxon>Ecdysozoa</taxon>
        <taxon>Arthropoda</taxon>
        <taxon>Hexapoda</taxon>
        <taxon>Insecta</taxon>
        <taxon>Pterygota</taxon>
        <taxon>Neoptera</taxon>
        <taxon>Endopterygota</taxon>
        <taxon>Hymenoptera</taxon>
        <taxon>Apocrita</taxon>
        <taxon>Aculeata</taxon>
        <taxon>Vespoidea</taxon>
        <taxon>Vespidae</taxon>
        <taxon>Vespinae</taxon>
        <taxon>Vespula</taxon>
    </lineage>
</organism>
<name>A0A834N7C5_VESGE</name>
<evidence type="ECO:0000256" key="1">
    <source>
        <dbReference type="SAM" id="MobiDB-lite"/>
    </source>
</evidence>
<reference evidence="2" key="1">
    <citation type="journal article" date="2020" name="G3 (Bethesda)">
        <title>High-Quality Assemblies for Three Invasive Social Wasps from the &lt;i&gt;Vespula&lt;/i&gt; Genus.</title>
        <authorList>
            <person name="Harrop T.W.R."/>
            <person name="Guhlin J."/>
            <person name="McLaughlin G.M."/>
            <person name="Permina E."/>
            <person name="Stockwell P."/>
            <person name="Gilligan J."/>
            <person name="Le Lec M.F."/>
            <person name="Gruber M.A.M."/>
            <person name="Quinn O."/>
            <person name="Lovegrove M."/>
            <person name="Duncan E.J."/>
            <person name="Remnant E.J."/>
            <person name="Van Eeckhoven J."/>
            <person name="Graham B."/>
            <person name="Knapp R.A."/>
            <person name="Langford K.W."/>
            <person name="Kronenberg Z."/>
            <person name="Press M.O."/>
            <person name="Eacker S.M."/>
            <person name="Wilson-Rankin E.E."/>
            <person name="Purcell J."/>
            <person name="Lester P.J."/>
            <person name="Dearden P.K."/>
        </authorList>
    </citation>
    <scope>NUCLEOTIDE SEQUENCE</scope>
    <source>
        <strain evidence="2">Linc-1</strain>
    </source>
</reference>
<dbReference type="EMBL" id="JACSDZ010000008">
    <property type="protein sequence ID" value="KAF7397564.1"/>
    <property type="molecule type" value="Genomic_DNA"/>
</dbReference>
<comment type="caution">
    <text evidence="2">The sequence shown here is derived from an EMBL/GenBank/DDBJ whole genome shotgun (WGS) entry which is preliminary data.</text>
</comment>
<protein>
    <submittedName>
        <fullName evidence="2">Uncharacterized protein</fullName>
    </submittedName>
</protein>
<keyword evidence="3" id="KW-1185">Reference proteome</keyword>
<dbReference type="AlphaFoldDB" id="A0A834N7C5"/>
<dbReference type="Proteomes" id="UP000617340">
    <property type="component" value="Unassembled WGS sequence"/>
</dbReference>
<proteinExistence type="predicted"/>
<feature type="compositionally biased region" description="Gly residues" evidence="1">
    <location>
        <begin position="51"/>
        <end position="72"/>
    </location>
</feature>
<feature type="region of interest" description="Disordered" evidence="1">
    <location>
        <begin position="1"/>
        <end position="74"/>
    </location>
</feature>
<evidence type="ECO:0000313" key="3">
    <source>
        <dbReference type="Proteomes" id="UP000617340"/>
    </source>
</evidence>